<dbReference type="AlphaFoldDB" id="A0A2B7Y6B6"/>
<dbReference type="GO" id="GO:0004064">
    <property type="term" value="F:arylesterase activity"/>
    <property type="evidence" value="ECO:0007669"/>
    <property type="project" value="InterPro"/>
</dbReference>
<keyword evidence="2" id="KW-0378">Hydrolase</keyword>
<organism evidence="7 8">
    <name type="scientific">Polytolypa hystricis (strain UAMH7299)</name>
    <dbReference type="NCBI Taxonomy" id="1447883"/>
    <lineage>
        <taxon>Eukaryota</taxon>
        <taxon>Fungi</taxon>
        <taxon>Dikarya</taxon>
        <taxon>Ascomycota</taxon>
        <taxon>Pezizomycotina</taxon>
        <taxon>Eurotiomycetes</taxon>
        <taxon>Eurotiomycetidae</taxon>
        <taxon>Onygenales</taxon>
        <taxon>Onygenales incertae sedis</taxon>
        <taxon>Polytolypa</taxon>
    </lineage>
</organism>
<dbReference type="PANTHER" id="PTHR11799">
    <property type="entry name" value="PARAOXONASE"/>
    <property type="match status" value="1"/>
</dbReference>
<dbReference type="Pfam" id="PF01731">
    <property type="entry name" value="Arylesterase"/>
    <property type="match status" value="1"/>
</dbReference>
<keyword evidence="6" id="KW-0479">Metal-binding</keyword>
<dbReference type="PANTHER" id="PTHR11799:SF12">
    <property type="entry name" value="PARAOXONASE-RELATED"/>
    <property type="match status" value="1"/>
</dbReference>
<evidence type="ECO:0000256" key="1">
    <source>
        <dbReference type="ARBA" id="ARBA00008595"/>
    </source>
</evidence>
<evidence type="ECO:0000256" key="5">
    <source>
        <dbReference type="PIRSR" id="PIRSR602640-1"/>
    </source>
</evidence>
<feature type="binding site" evidence="6">
    <location>
        <position position="197"/>
    </location>
    <ligand>
        <name>Ca(2+)</name>
        <dbReference type="ChEBI" id="CHEBI:29108"/>
        <label>1</label>
        <note>catalytic</note>
    </ligand>
</feature>
<dbReference type="Gene3D" id="2.120.10.30">
    <property type="entry name" value="TolB, C-terminal domain"/>
    <property type="match status" value="1"/>
</dbReference>
<accession>A0A2B7Y6B6</accession>
<evidence type="ECO:0000256" key="3">
    <source>
        <dbReference type="ARBA" id="ARBA00023157"/>
    </source>
</evidence>
<keyword evidence="4" id="KW-0325">Glycoprotein</keyword>
<dbReference type="Proteomes" id="UP000224634">
    <property type="component" value="Unassembled WGS sequence"/>
</dbReference>
<keyword evidence="8" id="KW-1185">Reference proteome</keyword>
<feature type="active site" description="Proton acceptor" evidence="5">
    <location>
        <position position="142"/>
    </location>
</feature>
<dbReference type="InterPro" id="IPR002640">
    <property type="entry name" value="Arylesterase"/>
</dbReference>
<evidence type="ECO:0000256" key="6">
    <source>
        <dbReference type="PIRSR" id="PIRSR602640-2"/>
    </source>
</evidence>
<comment type="cofactor">
    <cofactor evidence="6">
        <name>Ca(2+)</name>
        <dbReference type="ChEBI" id="CHEBI:29108"/>
    </cofactor>
    <text evidence="6">Binds 2 calcium ions per subunit.</text>
</comment>
<dbReference type="EMBL" id="PDNA01000072">
    <property type="protein sequence ID" value="PGH16649.1"/>
    <property type="molecule type" value="Genomic_DNA"/>
</dbReference>
<evidence type="ECO:0008006" key="9">
    <source>
        <dbReference type="Google" id="ProtNLM"/>
    </source>
</evidence>
<dbReference type="GO" id="GO:0046872">
    <property type="term" value="F:metal ion binding"/>
    <property type="evidence" value="ECO:0007669"/>
    <property type="project" value="UniProtKB-KW"/>
</dbReference>
<evidence type="ECO:0000256" key="2">
    <source>
        <dbReference type="ARBA" id="ARBA00022801"/>
    </source>
</evidence>
<evidence type="ECO:0000313" key="7">
    <source>
        <dbReference type="EMBL" id="PGH16649.1"/>
    </source>
</evidence>
<comment type="caution">
    <text evidence="7">The sequence shown here is derived from an EMBL/GenBank/DDBJ whole genome shotgun (WGS) entry which is preliminary data.</text>
</comment>
<gene>
    <name evidence="7" type="ORF">AJ80_05151</name>
</gene>
<keyword evidence="3" id="KW-1015">Disulfide bond</keyword>
<sequence>MASSTLNPFKGLRILLVLAIPFAFFGPQLYSLIPQCKRVLLHDRSASLTKYAHHTPVNNEKCAVHYEANACEDARIHFASSTAFIACGDPEGRSHWYPPSNARDAAGRKNDSFQEDLFKYDIKRRKTTKLRIDGLEGDFISHGIDIYSFPNNPGKIHIFAVNHGRDGDSVMIFSHTLGTDSVQMVKKVQHPGIKTPNGVAANGPFDFFITNDHYFVSGVLRDLEDKYGPLPWATNVQYCDVSGEGVSCRQVSSTYPNFNGIALSEDKRRLFVADSTMGDLTIFRITDNKDLQHERSINLGAAADNIKLLPNSGDPIVAVFATLEDLPQYIANVDRLGRDLHVPSAAIRLSQKKNYAPEVVFWDDGSILSYMTAATIDPYNRVFIGAGVLQYGGFVVCDLPKGASI</sequence>
<protein>
    <recommendedName>
        <fullName evidence="9">SMP-30/Gluconolactonase/LRE-like region domain-containing protein</fullName>
    </recommendedName>
</protein>
<evidence type="ECO:0000313" key="8">
    <source>
        <dbReference type="Proteomes" id="UP000224634"/>
    </source>
</evidence>
<evidence type="ECO:0000256" key="4">
    <source>
        <dbReference type="ARBA" id="ARBA00023180"/>
    </source>
</evidence>
<feature type="binding site" evidence="6">
    <location>
        <position position="305"/>
    </location>
    <ligand>
        <name>Ca(2+)</name>
        <dbReference type="ChEBI" id="CHEBI:29108"/>
        <label>1</label>
        <note>catalytic</note>
    </ligand>
</feature>
<feature type="binding site" evidence="6">
    <location>
        <position position="304"/>
    </location>
    <ligand>
        <name>Ca(2+)</name>
        <dbReference type="ChEBI" id="CHEBI:29108"/>
        <label>1</label>
        <note>catalytic</note>
    </ligand>
</feature>
<dbReference type="InterPro" id="IPR011042">
    <property type="entry name" value="6-blade_b-propeller_TolB-like"/>
</dbReference>
<dbReference type="OrthoDB" id="5307922at2759"/>
<proteinExistence type="inferred from homology"/>
<feature type="binding site" evidence="6">
    <location>
        <position position="73"/>
    </location>
    <ligand>
        <name>Ca(2+)</name>
        <dbReference type="ChEBI" id="CHEBI:29108"/>
        <label>1</label>
        <note>catalytic</note>
    </ligand>
</feature>
<feature type="binding site" evidence="6">
    <location>
        <position position="259"/>
    </location>
    <ligand>
        <name>Ca(2+)</name>
        <dbReference type="ChEBI" id="CHEBI:29108"/>
        <label>1</label>
        <note>catalytic</note>
    </ligand>
</feature>
<name>A0A2B7Y6B6_POLH7</name>
<reference evidence="7 8" key="1">
    <citation type="submission" date="2017-10" db="EMBL/GenBank/DDBJ databases">
        <title>Comparative genomics in systemic dimorphic fungi from Ajellomycetaceae.</title>
        <authorList>
            <person name="Munoz J.F."/>
            <person name="Mcewen J.G."/>
            <person name="Clay O.K."/>
            <person name="Cuomo C.A."/>
        </authorList>
    </citation>
    <scope>NUCLEOTIDE SEQUENCE [LARGE SCALE GENOMIC DNA]</scope>
    <source>
        <strain evidence="7 8">UAMH7299</strain>
    </source>
</reference>
<feature type="binding site" evidence="6">
    <location>
        <position position="144"/>
    </location>
    <ligand>
        <name>Ca(2+)</name>
        <dbReference type="ChEBI" id="CHEBI:29108"/>
        <label>1</label>
        <note>catalytic</note>
    </ligand>
</feature>
<dbReference type="InterPro" id="IPR051288">
    <property type="entry name" value="Serum_paraoxonase/arylesterase"/>
</dbReference>
<comment type="similarity">
    <text evidence="1">Belongs to the paraoxonase family.</text>
</comment>
<keyword evidence="6" id="KW-0106">Calcium</keyword>
<dbReference type="SUPFAM" id="SSF63829">
    <property type="entry name" value="Calcium-dependent phosphotriesterase"/>
    <property type="match status" value="1"/>
</dbReference>